<keyword evidence="3" id="KW-1185">Reference proteome</keyword>
<feature type="compositionally biased region" description="Polar residues" evidence="1">
    <location>
        <begin position="89"/>
        <end position="103"/>
    </location>
</feature>
<feature type="region of interest" description="Disordered" evidence="1">
    <location>
        <begin position="1"/>
        <end position="21"/>
    </location>
</feature>
<evidence type="ECO:0000256" key="1">
    <source>
        <dbReference type="SAM" id="MobiDB-lite"/>
    </source>
</evidence>
<evidence type="ECO:0000313" key="3">
    <source>
        <dbReference type="Proteomes" id="UP000789570"/>
    </source>
</evidence>
<organism evidence="2 3">
    <name type="scientific">Funneliformis caledonium</name>
    <dbReference type="NCBI Taxonomy" id="1117310"/>
    <lineage>
        <taxon>Eukaryota</taxon>
        <taxon>Fungi</taxon>
        <taxon>Fungi incertae sedis</taxon>
        <taxon>Mucoromycota</taxon>
        <taxon>Glomeromycotina</taxon>
        <taxon>Glomeromycetes</taxon>
        <taxon>Glomerales</taxon>
        <taxon>Glomeraceae</taxon>
        <taxon>Funneliformis</taxon>
    </lineage>
</organism>
<feature type="region of interest" description="Disordered" evidence="1">
    <location>
        <begin position="63"/>
        <end position="103"/>
    </location>
</feature>
<dbReference type="EMBL" id="CAJVPQ010000014">
    <property type="protein sequence ID" value="CAG8436981.1"/>
    <property type="molecule type" value="Genomic_DNA"/>
</dbReference>
<dbReference type="Proteomes" id="UP000789570">
    <property type="component" value="Unassembled WGS sequence"/>
</dbReference>
<accession>A0A9N8V733</accession>
<reference evidence="2" key="1">
    <citation type="submission" date="2021-06" db="EMBL/GenBank/DDBJ databases">
        <authorList>
            <person name="Kallberg Y."/>
            <person name="Tangrot J."/>
            <person name="Rosling A."/>
        </authorList>
    </citation>
    <scope>NUCLEOTIDE SEQUENCE</scope>
    <source>
        <strain evidence="2">UK204</strain>
    </source>
</reference>
<dbReference type="AlphaFoldDB" id="A0A9N8V733"/>
<comment type="caution">
    <text evidence="2">The sequence shown here is derived from an EMBL/GenBank/DDBJ whole genome shotgun (WGS) entry which is preliminary data.</text>
</comment>
<protein>
    <submittedName>
        <fullName evidence="2">6241_t:CDS:1</fullName>
    </submittedName>
</protein>
<proteinExistence type="predicted"/>
<sequence>MSFIQTSTATPSFPTFQNDNTTPPFSRLQKIFAKRIRAKGLLPFLNLEKTYLTLDNVDEEFAKSPNKSCHKEPKIHRPRQKSAAKHNRVSPQSPLSDFVSTSPDQNTSNLLNAFGILKSVPNPPPSRPSSGTFFEKRMILFNPPPPNTIILDQQHHINKRKHCGKTMKNNFITVVPTPFVFGGFNHAFISQDDENDEYDECYKDLGDIY</sequence>
<dbReference type="OrthoDB" id="2312902at2759"/>
<gene>
    <name evidence="2" type="ORF">FCALED_LOCUS186</name>
</gene>
<feature type="compositionally biased region" description="Basic residues" evidence="1">
    <location>
        <begin position="73"/>
        <end position="88"/>
    </location>
</feature>
<evidence type="ECO:0000313" key="2">
    <source>
        <dbReference type="EMBL" id="CAG8436981.1"/>
    </source>
</evidence>
<name>A0A9N8V733_9GLOM</name>